<dbReference type="PANTHER" id="PTHR23409:SF18">
    <property type="entry name" value="RIBONUCLEOSIDE-DIPHOSPHATE REDUCTASE SUBUNIT M2"/>
    <property type="match status" value="1"/>
</dbReference>
<evidence type="ECO:0000313" key="10">
    <source>
        <dbReference type="EMBL" id="KIL12138.1"/>
    </source>
</evidence>
<accession>A0AB34QQ94</accession>
<dbReference type="GO" id="GO:0009263">
    <property type="term" value="P:deoxyribonucleotide biosynthetic process"/>
    <property type="evidence" value="ECO:0007669"/>
    <property type="project" value="UniProtKB-KW"/>
</dbReference>
<comment type="subunit">
    <text evidence="3">Tetramer of two alpha and two beta subunits.</text>
</comment>
<evidence type="ECO:0000256" key="6">
    <source>
        <dbReference type="ARBA" id="ARBA00023002"/>
    </source>
</evidence>
<comment type="catalytic activity">
    <reaction evidence="9">
        <text>a 2'-deoxyribonucleoside 5'-diphosphate + [thioredoxin]-disulfide + H2O = a ribonucleoside 5'-diphosphate + [thioredoxin]-dithiol</text>
        <dbReference type="Rhea" id="RHEA:23252"/>
        <dbReference type="Rhea" id="RHEA-COMP:10698"/>
        <dbReference type="Rhea" id="RHEA-COMP:10700"/>
        <dbReference type="ChEBI" id="CHEBI:15377"/>
        <dbReference type="ChEBI" id="CHEBI:29950"/>
        <dbReference type="ChEBI" id="CHEBI:50058"/>
        <dbReference type="ChEBI" id="CHEBI:57930"/>
        <dbReference type="ChEBI" id="CHEBI:73316"/>
        <dbReference type="EC" id="1.17.4.1"/>
    </reaction>
</comment>
<dbReference type="NCBIfam" id="NF007183">
    <property type="entry name" value="PRK09614.1-2"/>
    <property type="match status" value="1"/>
</dbReference>
<evidence type="ECO:0000256" key="5">
    <source>
        <dbReference type="ARBA" id="ARBA00022723"/>
    </source>
</evidence>
<reference evidence="10 11" key="1">
    <citation type="submission" date="2014-12" db="EMBL/GenBank/DDBJ databases">
        <title>Draft Genome Sequences of Five Spore-Forming Food Isolates of Bacillus pumilus.</title>
        <authorList>
            <person name="de Jong A."/>
            <person name="van Heel A.J."/>
            <person name="Montalban-Lopez M."/>
            <person name="Krawczyk A.O."/>
            <person name="Berendsen E.M."/>
            <person name="Wells-Bennik M."/>
            <person name="Kuipers O.P."/>
        </authorList>
    </citation>
    <scope>NUCLEOTIDE SEQUENCE [LARGE SCALE GENOMIC DNA]</scope>
    <source>
        <strain evidence="10 11">B4127</strain>
    </source>
</reference>
<dbReference type="GO" id="GO:0005971">
    <property type="term" value="C:ribonucleoside-diphosphate reductase complex"/>
    <property type="evidence" value="ECO:0007669"/>
    <property type="project" value="InterPro"/>
</dbReference>
<dbReference type="EMBL" id="JXCL01000040">
    <property type="protein sequence ID" value="KIL12138.1"/>
    <property type="molecule type" value="Genomic_DNA"/>
</dbReference>
<comment type="cofactor">
    <cofactor evidence="1">
        <name>Fe cation</name>
        <dbReference type="ChEBI" id="CHEBI:24875"/>
    </cofactor>
</comment>
<evidence type="ECO:0000256" key="4">
    <source>
        <dbReference type="ARBA" id="ARBA00012274"/>
    </source>
</evidence>
<organism evidence="10 11">
    <name type="scientific">Bacillus pumilus</name>
    <name type="common">Bacillus mesentericus</name>
    <dbReference type="NCBI Taxonomy" id="1408"/>
    <lineage>
        <taxon>Bacteria</taxon>
        <taxon>Bacillati</taxon>
        <taxon>Bacillota</taxon>
        <taxon>Bacilli</taxon>
        <taxon>Bacillales</taxon>
        <taxon>Bacillaceae</taxon>
        <taxon>Bacillus</taxon>
    </lineage>
</organism>
<dbReference type="GO" id="GO:0004748">
    <property type="term" value="F:ribonucleoside-diphosphate reductase activity, thioredoxin disulfide as acceptor"/>
    <property type="evidence" value="ECO:0007669"/>
    <property type="project" value="UniProtKB-EC"/>
</dbReference>
<protein>
    <recommendedName>
        <fullName evidence="4">ribonucleoside-diphosphate reductase</fullName>
        <ecNumber evidence="4">1.17.4.1</ecNumber>
    </recommendedName>
</protein>
<dbReference type="InterPro" id="IPR030475">
    <property type="entry name" value="RNR_small_AS"/>
</dbReference>
<keyword evidence="8" id="KW-0215">Deoxyribonucleotide synthesis</keyword>
<dbReference type="Proteomes" id="UP000031978">
    <property type="component" value="Unassembled WGS sequence"/>
</dbReference>
<comment type="caution">
    <text evidence="10">The sequence shown here is derived from an EMBL/GenBank/DDBJ whole genome shotgun (WGS) entry which is preliminary data.</text>
</comment>
<dbReference type="AlphaFoldDB" id="A0AB34QQ94"/>
<gene>
    <name evidence="10" type="ORF">B4127_1469</name>
</gene>
<dbReference type="Gene3D" id="1.10.620.20">
    <property type="entry name" value="Ribonucleotide Reductase, subunit A"/>
    <property type="match status" value="1"/>
</dbReference>
<name>A0AB34QQ94_BACPU</name>
<keyword evidence="6 10" id="KW-0560">Oxidoreductase</keyword>
<evidence type="ECO:0000256" key="3">
    <source>
        <dbReference type="ARBA" id="ARBA00011209"/>
    </source>
</evidence>
<dbReference type="NCBIfam" id="TIGR04171">
    <property type="entry name" value="RNR_1b_NrdF"/>
    <property type="match status" value="1"/>
</dbReference>
<evidence type="ECO:0000256" key="7">
    <source>
        <dbReference type="ARBA" id="ARBA00023004"/>
    </source>
</evidence>
<dbReference type="CDD" id="cd01049">
    <property type="entry name" value="RNRR2"/>
    <property type="match status" value="1"/>
</dbReference>
<keyword evidence="5" id="KW-0479">Metal-binding</keyword>
<evidence type="ECO:0000256" key="9">
    <source>
        <dbReference type="ARBA" id="ARBA00047754"/>
    </source>
</evidence>
<dbReference type="Pfam" id="PF00268">
    <property type="entry name" value="Ribonuc_red_sm"/>
    <property type="match status" value="1"/>
</dbReference>
<dbReference type="SUPFAM" id="SSF47240">
    <property type="entry name" value="Ferritin-like"/>
    <property type="match status" value="1"/>
</dbReference>
<dbReference type="EC" id="1.17.4.1" evidence="4"/>
<evidence type="ECO:0000256" key="8">
    <source>
        <dbReference type="ARBA" id="ARBA00023116"/>
    </source>
</evidence>
<evidence type="ECO:0000313" key="11">
    <source>
        <dbReference type="Proteomes" id="UP000031978"/>
    </source>
</evidence>
<sequence length="519" mass="59621">MKLESVKILDMIDGVINKVEYEGTVYVKVDDCAVKGDLIFIQHGYETEKGFYKVESSENISWVCFFDSFKIKMCCPNTDCTVFRKKQERLKVGDYAKAIGHFSNSRVNEGDIVKILEDEPWADFPPFKCEFISKEDKKAILFYEDELVPATEDEIRVVKEVETKQTAKLKWSKIGRKVDEFKLGDIVKIQGTDKLTNYTAADWSKHEDDFTQMFYNQNTKQFWLPEEISLQGDLLAWRMLSSNEQDTYMKVLGGLTLLDTEQGNTGMPSIAEHVEGHQRKAVLSFMGMMENAVHAKSYSNIFLTLAPTERIREVFEWVKNNKYLQKKARIIVDIYNNIKKDDPISLFKAMVASVFLESFLFYSGFYYPLYFYGQGKLMNSGEIINLIIRDEAIHGAYIGMLAQEIYNKQDEATQKELYNFAADLLQELYANEVEYTSDVYDSVGLSGDVKKFIRYNANKALNTLGFDGMFEEEDINPIVLNGLDTKTKSHDFFSGKGNGYKKATVESLKDEDFVFGNLN</sequence>
<dbReference type="PANTHER" id="PTHR23409">
    <property type="entry name" value="RIBONUCLEOSIDE-DIPHOSPHATE REDUCTASE SMALL CHAIN"/>
    <property type="match status" value="1"/>
</dbReference>
<dbReference type="InterPro" id="IPR026494">
    <property type="entry name" value="RNR_NrdF-like"/>
</dbReference>
<proteinExistence type="inferred from homology"/>
<dbReference type="InterPro" id="IPR009078">
    <property type="entry name" value="Ferritin-like_SF"/>
</dbReference>
<dbReference type="InterPro" id="IPR033909">
    <property type="entry name" value="RNR_small"/>
</dbReference>
<dbReference type="InterPro" id="IPR012348">
    <property type="entry name" value="RNR-like"/>
</dbReference>
<evidence type="ECO:0000256" key="1">
    <source>
        <dbReference type="ARBA" id="ARBA00001962"/>
    </source>
</evidence>
<comment type="similarity">
    <text evidence="2">Belongs to the ribonucleoside diphosphate reductase small chain family.</text>
</comment>
<dbReference type="GO" id="GO:0046872">
    <property type="term" value="F:metal ion binding"/>
    <property type="evidence" value="ECO:0007669"/>
    <property type="project" value="UniProtKB-KW"/>
</dbReference>
<evidence type="ECO:0000256" key="2">
    <source>
        <dbReference type="ARBA" id="ARBA00009303"/>
    </source>
</evidence>
<dbReference type="InterPro" id="IPR000358">
    <property type="entry name" value="RNR_small_fam"/>
</dbReference>
<dbReference type="PROSITE" id="PS00368">
    <property type="entry name" value="RIBORED_SMALL"/>
    <property type="match status" value="1"/>
</dbReference>
<keyword evidence="7" id="KW-0408">Iron</keyword>